<dbReference type="GeneID" id="83184202"/>
<sequence length="275" mass="30684">MDKTLADKNQDYWNDASKLVFKDKWVHDLQAQISEFLKGNAEWIGIQTSDAENSGQTKLMDYACGNGIVSRSLHPHFSKCIGVDLSDGMLDKYRATAADLGLDESRMIAIQGDLLAPTVKPTTPPLSEDELNGFDLVAICMALHHVEDIDLATKRLAERLRPGGVLLIIDWATRDSLNGTVKQPVMATGQTSSENNHHHHHHHHHHQHHVDETINPKHPAAHTISHDSFSKDQIFSLFKQAGCGESKFVLANRLSPVPGARSWEMQLFWARATKL</sequence>
<gene>
    <name evidence="3" type="ORF">N7498_009845</name>
</gene>
<dbReference type="RefSeq" id="XP_058303800.1">
    <property type="nucleotide sequence ID" value="XM_058456901.1"/>
</dbReference>
<organism evidence="3 4">
    <name type="scientific">Penicillium cinerascens</name>
    <dbReference type="NCBI Taxonomy" id="70096"/>
    <lineage>
        <taxon>Eukaryota</taxon>
        <taxon>Fungi</taxon>
        <taxon>Dikarya</taxon>
        <taxon>Ascomycota</taxon>
        <taxon>Pezizomycotina</taxon>
        <taxon>Eurotiomycetes</taxon>
        <taxon>Eurotiomycetidae</taxon>
        <taxon>Eurotiales</taxon>
        <taxon>Aspergillaceae</taxon>
        <taxon>Penicillium</taxon>
    </lineage>
</organism>
<dbReference type="CDD" id="cd02440">
    <property type="entry name" value="AdoMet_MTases"/>
    <property type="match status" value="1"/>
</dbReference>
<proteinExistence type="predicted"/>
<comment type="caution">
    <text evidence="3">The sequence shown here is derived from an EMBL/GenBank/DDBJ whole genome shotgun (WGS) entry which is preliminary data.</text>
</comment>
<dbReference type="Proteomes" id="UP001150904">
    <property type="component" value="Unassembled WGS sequence"/>
</dbReference>
<dbReference type="PANTHER" id="PTHR43861">
    <property type="entry name" value="TRANS-ACONITATE 2-METHYLTRANSFERASE-RELATED"/>
    <property type="match status" value="1"/>
</dbReference>
<reference evidence="3" key="1">
    <citation type="submission" date="2022-12" db="EMBL/GenBank/DDBJ databases">
        <authorList>
            <person name="Petersen C."/>
        </authorList>
    </citation>
    <scope>NUCLEOTIDE SEQUENCE</scope>
    <source>
        <strain evidence="3">IBT 15544</strain>
    </source>
</reference>
<feature type="compositionally biased region" description="Basic residues" evidence="1">
    <location>
        <begin position="197"/>
        <end position="208"/>
    </location>
</feature>
<dbReference type="OrthoDB" id="66144at2759"/>
<keyword evidence="4" id="KW-1185">Reference proteome</keyword>
<evidence type="ECO:0000259" key="2">
    <source>
        <dbReference type="Pfam" id="PF08242"/>
    </source>
</evidence>
<evidence type="ECO:0000313" key="3">
    <source>
        <dbReference type="EMBL" id="KAJ5190860.1"/>
    </source>
</evidence>
<name>A0A9W9J9Q1_9EURO</name>
<dbReference type="InterPro" id="IPR029063">
    <property type="entry name" value="SAM-dependent_MTases_sf"/>
</dbReference>
<dbReference type="InterPro" id="IPR013217">
    <property type="entry name" value="Methyltransf_12"/>
</dbReference>
<dbReference type="AlphaFoldDB" id="A0A9W9J9Q1"/>
<protein>
    <recommendedName>
        <fullName evidence="2">Methyltransferase type 12 domain-containing protein</fullName>
    </recommendedName>
</protein>
<feature type="domain" description="Methyltransferase type 12" evidence="2">
    <location>
        <begin position="61"/>
        <end position="166"/>
    </location>
</feature>
<dbReference type="EMBL" id="JAPQKR010000016">
    <property type="protein sequence ID" value="KAJ5190860.1"/>
    <property type="molecule type" value="Genomic_DNA"/>
</dbReference>
<accession>A0A9W9J9Q1</accession>
<dbReference type="Gene3D" id="3.40.50.150">
    <property type="entry name" value="Vaccinia Virus protein VP39"/>
    <property type="match status" value="1"/>
</dbReference>
<evidence type="ECO:0000313" key="4">
    <source>
        <dbReference type="Proteomes" id="UP001150904"/>
    </source>
</evidence>
<dbReference type="SUPFAM" id="SSF53335">
    <property type="entry name" value="S-adenosyl-L-methionine-dependent methyltransferases"/>
    <property type="match status" value="1"/>
</dbReference>
<reference evidence="3" key="2">
    <citation type="journal article" date="2023" name="IMA Fungus">
        <title>Comparative genomic study of the Penicillium genus elucidates a diverse pangenome and 15 lateral gene transfer events.</title>
        <authorList>
            <person name="Petersen C."/>
            <person name="Sorensen T."/>
            <person name="Nielsen M.R."/>
            <person name="Sondergaard T.E."/>
            <person name="Sorensen J.L."/>
            <person name="Fitzpatrick D.A."/>
            <person name="Frisvad J.C."/>
            <person name="Nielsen K.L."/>
        </authorList>
    </citation>
    <scope>NUCLEOTIDE SEQUENCE</scope>
    <source>
        <strain evidence="3">IBT 15544</strain>
    </source>
</reference>
<feature type="region of interest" description="Disordered" evidence="1">
    <location>
        <begin position="189"/>
        <end position="211"/>
    </location>
</feature>
<dbReference type="Pfam" id="PF08242">
    <property type="entry name" value="Methyltransf_12"/>
    <property type="match status" value="1"/>
</dbReference>
<evidence type="ECO:0000256" key="1">
    <source>
        <dbReference type="SAM" id="MobiDB-lite"/>
    </source>
</evidence>